<dbReference type="PANTHER" id="PTHR37540">
    <property type="entry name" value="TRANSCRIPTION FACTOR (ACR-2), PUTATIVE-RELATED-RELATED"/>
    <property type="match status" value="1"/>
</dbReference>
<evidence type="ECO:0000313" key="3">
    <source>
        <dbReference type="Proteomes" id="UP000053342"/>
    </source>
</evidence>
<dbReference type="Pfam" id="PF11951">
    <property type="entry name" value="Fungal_trans_2"/>
    <property type="match status" value="1"/>
</dbReference>
<accession>A0A0D2BWZ0</accession>
<name>A0A0D2BWZ0_9EURO</name>
<keyword evidence="3" id="KW-1185">Reference proteome</keyword>
<evidence type="ECO:0000256" key="1">
    <source>
        <dbReference type="SAM" id="MobiDB-lite"/>
    </source>
</evidence>
<feature type="compositionally biased region" description="Polar residues" evidence="1">
    <location>
        <begin position="64"/>
        <end position="85"/>
    </location>
</feature>
<dbReference type="GeneID" id="27357653"/>
<gene>
    <name evidence="2" type="ORF">PV06_05579</name>
</gene>
<dbReference type="EMBL" id="KN847336">
    <property type="protein sequence ID" value="KIW41987.1"/>
    <property type="molecule type" value="Genomic_DNA"/>
</dbReference>
<dbReference type="AlphaFoldDB" id="A0A0D2BWZ0"/>
<dbReference type="OrthoDB" id="4154938at2759"/>
<protein>
    <recommendedName>
        <fullName evidence="4">Tachykinin family protein</fullName>
    </recommendedName>
</protein>
<dbReference type="Proteomes" id="UP000053342">
    <property type="component" value="Unassembled WGS sequence"/>
</dbReference>
<evidence type="ECO:0000313" key="2">
    <source>
        <dbReference type="EMBL" id="KIW41987.1"/>
    </source>
</evidence>
<dbReference type="PANTHER" id="PTHR37540:SF5">
    <property type="entry name" value="TRANSCRIPTION FACTOR DOMAIN-CONTAINING PROTEIN"/>
    <property type="match status" value="1"/>
</dbReference>
<feature type="region of interest" description="Disordered" evidence="1">
    <location>
        <begin position="59"/>
        <end position="149"/>
    </location>
</feature>
<reference evidence="2 3" key="1">
    <citation type="submission" date="2015-01" db="EMBL/GenBank/DDBJ databases">
        <title>The Genome Sequence of Exophiala oligosperma CBS72588.</title>
        <authorList>
            <consortium name="The Broad Institute Genomics Platform"/>
            <person name="Cuomo C."/>
            <person name="de Hoog S."/>
            <person name="Gorbushina A."/>
            <person name="Stielow B."/>
            <person name="Teixiera M."/>
            <person name="Abouelleil A."/>
            <person name="Chapman S.B."/>
            <person name="Priest M."/>
            <person name="Young S.K."/>
            <person name="Wortman J."/>
            <person name="Nusbaum C."/>
            <person name="Birren B."/>
        </authorList>
    </citation>
    <scope>NUCLEOTIDE SEQUENCE [LARGE SCALE GENOMIC DNA]</scope>
    <source>
        <strain evidence="2 3">CBS 72588</strain>
    </source>
</reference>
<sequence length="555" mass="62636">MATLVNYDVTTFEKPKPNKRRLQELQHSEARAHAARVAYWRKRNLSVTKTSQQVFSEFGHQDVSPGTSSASEQDSQILPGNTRDNSPGYKQGLSPPGLTFVHEHSSVLESHSSAGGRRERPTSSSHRKRLSATSHQRNRSDDDSNTQPVKNMEASRLGYMGLTQNPNYLFFEPIDSLRNPRREDVVTAVQQYLNTWTPGQKPGLRHQTRDNPLIKEVFYSALQNLELFESIIALMTSFKAAGHNFQSRLSNVSLYHKGRALAGIRAKLGSGLVDEAVMLSTVFLMIIDNVFAEYESYRAHLEGLRRMATAMPNIDETHYAGVLRTFVSWAESNALLLFGDSHTRGPSVAIITAMESPPQRMPEITPRTMAALTPGFRDIARRKEISAQLISTLADTIRWTKCIDDQSACRTDDDEEFLARFDPRLNNARIMRLSSCHETLERAIGKGLFLYHANLLGWSCRCAVYRSTLFDLASILQTNKLETTGHRELWIWLAFIAANAARRGRLEQVQNEILAKLTTGVDQDWPSVSTVLGKFLVHSKLENEWKQCWELASMV</sequence>
<dbReference type="InterPro" id="IPR021858">
    <property type="entry name" value="Fun_TF"/>
</dbReference>
<dbReference type="RefSeq" id="XP_016262203.1">
    <property type="nucleotide sequence ID" value="XM_016406599.1"/>
</dbReference>
<evidence type="ECO:0008006" key="4">
    <source>
        <dbReference type="Google" id="ProtNLM"/>
    </source>
</evidence>
<dbReference type="HOGENOM" id="CLU_580017_0_0_1"/>
<proteinExistence type="predicted"/>
<dbReference type="VEuPathDB" id="FungiDB:PV06_05579"/>
<organism evidence="2 3">
    <name type="scientific">Exophiala oligosperma</name>
    <dbReference type="NCBI Taxonomy" id="215243"/>
    <lineage>
        <taxon>Eukaryota</taxon>
        <taxon>Fungi</taxon>
        <taxon>Dikarya</taxon>
        <taxon>Ascomycota</taxon>
        <taxon>Pezizomycotina</taxon>
        <taxon>Eurotiomycetes</taxon>
        <taxon>Chaetothyriomycetidae</taxon>
        <taxon>Chaetothyriales</taxon>
        <taxon>Herpotrichiellaceae</taxon>
        <taxon>Exophiala</taxon>
    </lineage>
</organism>